<dbReference type="GO" id="GO:0017118">
    <property type="term" value="F:lipoyltransferase activity"/>
    <property type="evidence" value="ECO:0007669"/>
    <property type="project" value="TreeGrafter"/>
</dbReference>
<evidence type="ECO:0000256" key="3">
    <source>
        <dbReference type="ARBA" id="ARBA00008242"/>
    </source>
</evidence>
<dbReference type="Proteomes" id="UP000478008">
    <property type="component" value="Unassembled WGS sequence"/>
</dbReference>
<keyword evidence="7" id="KW-1185">Reference proteome</keyword>
<dbReference type="GO" id="GO:0009249">
    <property type="term" value="P:protein lipoylation"/>
    <property type="evidence" value="ECO:0007669"/>
    <property type="project" value="InterPro"/>
</dbReference>
<dbReference type="PROSITE" id="PS51733">
    <property type="entry name" value="BPL_LPL_CATALYTIC"/>
    <property type="match status" value="1"/>
</dbReference>
<dbReference type="CDD" id="cd16443">
    <property type="entry name" value="LplA"/>
    <property type="match status" value="1"/>
</dbReference>
<proteinExistence type="inferred from homology"/>
<feature type="region of interest" description="Disordered" evidence="5">
    <location>
        <begin position="80"/>
        <end position="108"/>
    </location>
</feature>
<sequence length="567" mass="64365">MYTIKRGTCCLHRYSSKIVYLERYFSSKRVLYHDNALSAGERSKYSHAVSSTDAIRNQLELDENLEGFFNEDVVKNVKRSNAQTKSETNTTNKDLVSMDPSEIPIYDEKGNCTTPGISTFKSEKLSFVENGSSPIPNERTSEINDELNGNQVKNATKDNNQFTLPESFSVGNLKRFLDFFHKGDSPDPNKIPANAKLEQFVDSKLPMVFISRFRDPRINLSIERYIYNHLPDAKKHQFAKRLVLYRNAPCIVIGKNQNPYKEINLHLANILQIPILRRYSGGGTVCHDLGNVNFSFMAGKSLFNRTGFTNILIKALNSIVDKEYANLEFPKFPLTTNAKGDMVNAINQHKVSGSAYQLSKGRYLHHGTMLLNADLHAMSGLLHLSPEKKACIEDKSIKSIPSPIQNISMDPELFEYCCVNSFSSTYGVPSFLHRSTKSNLLDLKFGNAECRVMKLDNISDLPEEVINEYKTFKSWNWVFGRTPKFKLHFKVGEDLEVCLHVHEGRIVEMETSREDPSLAKLRANLGNVYFRGSEVSCYVEDADIAKGFEWNIDQGVHYQESLGLQLN</sequence>
<protein>
    <recommendedName>
        <fullName evidence="4">Putative lipoate-protein ligase A</fullName>
    </recommendedName>
</protein>
<dbReference type="EMBL" id="CABFWN010000002">
    <property type="protein sequence ID" value="VUG17867.1"/>
    <property type="molecule type" value="Genomic_DNA"/>
</dbReference>
<name>A0A7D9H1B6_DEKBR</name>
<dbReference type="AlphaFoldDB" id="A0A7D9H1B6"/>
<evidence type="ECO:0000256" key="5">
    <source>
        <dbReference type="SAM" id="MobiDB-lite"/>
    </source>
</evidence>
<dbReference type="UniPathway" id="UPA00537">
    <property type="reaction ID" value="UER00595"/>
</dbReference>
<comment type="pathway">
    <text evidence="2">Protein modification; protein lipoylation via exogenous pathway; protein N(6)-(lipoyl)lysine from lipoate: step 2/2.</text>
</comment>
<dbReference type="InterPro" id="IPR004562">
    <property type="entry name" value="LipoylTrfase_LipoateP_Ligase"/>
</dbReference>
<dbReference type="PANTHER" id="PTHR12561:SF3">
    <property type="entry name" value="LIPOYLTRANSFERASE 1, MITOCHONDRIAL"/>
    <property type="match status" value="1"/>
</dbReference>
<accession>A0A7D9H1B6</accession>
<feature type="compositionally biased region" description="Polar residues" evidence="5">
    <location>
        <begin position="80"/>
        <end position="94"/>
    </location>
</feature>
<dbReference type="PANTHER" id="PTHR12561">
    <property type="entry name" value="LIPOATE-PROTEIN LIGASE"/>
    <property type="match status" value="1"/>
</dbReference>
<dbReference type="Pfam" id="PF21948">
    <property type="entry name" value="LplA-B_cat"/>
    <property type="match status" value="1"/>
</dbReference>
<dbReference type="InterPro" id="IPR004143">
    <property type="entry name" value="BPL_LPL_catalytic"/>
</dbReference>
<reference evidence="6 7" key="1">
    <citation type="submission" date="2019-07" db="EMBL/GenBank/DDBJ databases">
        <authorList>
            <person name="Friedrich A."/>
            <person name="Schacherer J."/>
        </authorList>
    </citation>
    <scope>NUCLEOTIDE SEQUENCE [LARGE SCALE GENOMIC DNA]</scope>
</reference>
<dbReference type="Gene3D" id="3.30.930.10">
    <property type="entry name" value="Bira Bifunctional Protein, Domain 2"/>
    <property type="match status" value="1"/>
</dbReference>
<evidence type="ECO:0000256" key="2">
    <source>
        <dbReference type="ARBA" id="ARBA00005085"/>
    </source>
</evidence>
<gene>
    <name evidence="6" type="ORF">DEBR0S2_18096G</name>
</gene>
<organism evidence="6 7">
    <name type="scientific">Dekkera bruxellensis</name>
    <name type="common">Brettanomyces custersii</name>
    <dbReference type="NCBI Taxonomy" id="5007"/>
    <lineage>
        <taxon>Eukaryota</taxon>
        <taxon>Fungi</taxon>
        <taxon>Dikarya</taxon>
        <taxon>Ascomycota</taxon>
        <taxon>Saccharomycotina</taxon>
        <taxon>Pichiomycetes</taxon>
        <taxon>Pichiales</taxon>
        <taxon>Pichiaceae</taxon>
        <taxon>Brettanomyces</taxon>
    </lineage>
</organism>
<dbReference type="InterPro" id="IPR045864">
    <property type="entry name" value="aa-tRNA-synth_II/BPL/LPL"/>
</dbReference>
<evidence type="ECO:0000313" key="7">
    <source>
        <dbReference type="Proteomes" id="UP000478008"/>
    </source>
</evidence>
<evidence type="ECO:0000256" key="1">
    <source>
        <dbReference type="ARBA" id="ARBA00003253"/>
    </source>
</evidence>
<evidence type="ECO:0000313" key="6">
    <source>
        <dbReference type="EMBL" id="VUG17867.1"/>
    </source>
</evidence>
<dbReference type="GO" id="GO:0005739">
    <property type="term" value="C:mitochondrion"/>
    <property type="evidence" value="ECO:0007669"/>
    <property type="project" value="TreeGrafter"/>
</dbReference>
<comment type="function">
    <text evidence="1">Catalyzes both the ATP-dependent activation of exogenously supplied lipoate to lipoyl-AMP and the transfer of the activated lipoyl onto the lipoyl domains of lipoate-dependent enzymes.</text>
</comment>
<comment type="similarity">
    <text evidence="3">Belongs to the LplA family.</text>
</comment>
<evidence type="ECO:0000256" key="4">
    <source>
        <dbReference type="ARBA" id="ARBA00015925"/>
    </source>
</evidence>
<dbReference type="SUPFAM" id="SSF55681">
    <property type="entry name" value="Class II aaRS and biotin synthetases"/>
    <property type="match status" value="1"/>
</dbReference>